<dbReference type="Proteomes" id="UP001162880">
    <property type="component" value="Unassembled WGS sequence"/>
</dbReference>
<evidence type="ECO:0000256" key="2">
    <source>
        <dbReference type="ARBA" id="ARBA00022679"/>
    </source>
</evidence>
<protein>
    <submittedName>
        <fullName evidence="3">Glycosyltransferase family 4 protein</fullName>
    </submittedName>
</protein>
<evidence type="ECO:0000313" key="4">
    <source>
        <dbReference type="Proteomes" id="UP001162880"/>
    </source>
</evidence>
<proteinExistence type="predicted"/>
<name>A0ABT0B4G2_9SPHN</name>
<comment type="caution">
    <text evidence="3">The sequence shown here is derived from an EMBL/GenBank/DDBJ whole genome shotgun (WGS) entry which is preliminary data.</text>
</comment>
<sequence>MSFSIDHPESRLGWLIRMGWRWLLGFDFLHAFHNRHKLVTAEVVWTHTESQFLSVLLLFELLRIKRDKRPRLIAQSVWLVDEWDRKPAVHKWLCRTLIRKADVLTFHSPDNRARAHELFPGQKTELVLFGIPVERTVAPEFRASGPRLRLLAVGNDPQRDWATLIDAVAGMPDWHLRIVSQTCPSRLAEGVDNVEILPVSSNEELMSLYSSADLAIVPLVTNFHASGITALEEAVLMGIPVIASDTGGLHAYFSDDMVTYVEPGNHADMRAAIEVLTSQPEARLAKARLAQTQTTHEGLSSFSFARRHVEISRALLERGGLEAVSKVVE</sequence>
<gene>
    <name evidence="3" type="ORF">MTR64_14560</name>
</gene>
<reference evidence="3" key="1">
    <citation type="submission" date="2022-03" db="EMBL/GenBank/DDBJ databases">
        <title>Identification of a novel bacterium isolated from mangrove sediments.</title>
        <authorList>
            <person name="Pan X."/>
        </authorList>
    </citation>
    <scope>NUCLEOTIDE SEQUENCE</scope>
    <source>
        <strain evidence="3">B2580</strain>
    </source>
</reference>
<keyword evidence="4" id="KW-1185">Reference proteome</keyword>
<dbReference type="Pfam" id="PF13692">
    <property type="entry name" value="Glyco_trans_1_4"/>
    <property type="match status" value="1"/>
</dbReference>
<dbReference type="PANTHER" id="PTHR12526">
    <property type="entry name" value="GLYCOSYLTRANSFERASE"/>
    <property type="match status" value="1"/>
</dbReference>
<dbReference type="Gene3D" id="3.40.50.2000">
    <property type="entry name" value="Glycogen Phosphorylase B"/>
    <property type="match status" value="2"/>
</dbReference>
<dbReference type="RefSeq" id="WP_243994882.1">
    <property type="nucleotide sequence ID" value="NZ_JALHLE010000023.1"/>
</dbReference>
<dbReference type="EMBL" id="JALHLE010000023">
    <property type="protein sequence ID" value="MCJ2179791.1"/>
    <property type="molecule type" value="Genomic_DNA"/>
</dbReference>
<dbReference type="PANTHER" id="PTHR12526:SF510">
    <property type="entry name" value="D-INOSITOL 3-PHOSPHATE GLYCOSYLTRANSFERASE"/>
    <property type="match status" value="1"/>
</dbReference>
<keyword evidence="2" id="KW-0808">Transferase</keyword>
<keyword evidence="1" id="KW-0328">Glycosyltransferase</keyword>
<dbReference type="SUPFAM" id="SSF53756">
    <property type="entry name" value="UDP-Glycosyltransferase/glycogen phosphorylase"/>
    <property type="match status" value="1"/>
</dbReference>
<organism evidence="3 4">
    <name type="scientific">Novosphingobium album</name>
    <name type="common">ex Hu et al. 2023</name>
    <dbReference type="NCBI Taxonomy" id="2930093"/>
    <lineage>
        <taxon>Bacteria</taxon>
        <taxon>Pseudomonadati</taxon>
        <taxon>Pseudomonadota</taxon>
        <taxon>Alphaproteobacteria</taxon>
        <taxon>Sphingomonadales</taxon>
        <taxon>Sphingomonadaceae</taxon>
        <taxon>Novosphingobium</taxon>
    </lineage>
</organism>
<dbReference type="CDD" id="cd03801">
    <property type="entry name" value="GT4_PimA-like"/>
    <property type="match status" value="1"/>
</dbReference>
<accession>A0ABT0B4G2</accession>
<evidence type="ECO:0000256" key="1">
    <source>
        <dbReference type="ARBA" id="ARBA00022676"/>
    </source>
</evidence>
<evidence type="ECO:0000313" key="3">
    <source>
        <dbReference type="EMBL" id="MCJ2179791.1"/>
    </source>
</evidence>